<dbReference type="UniPathway" id="UPA00762">
    <property type="reaction ID" value="UER00747"/>
</dbReference>
<comment type="catalytic activity">
    <reaction evidence="6">
        <text>3',5'-cyclic AMP + H2O = AMP + H(+)</text>
        <dbReference type="Rhea" id="RHEA:25277"/>
        <dbReference type="ChEBI" id="CHEBI:15377"/>
        <dbReference type="ChEBI" id="CHEBI:15378"/>
        <dbReference type="ChEBI" id="CHEBI:58165"/>
        <dbReference type="ChEBI" id="CHEBI:456215"/>
        <dbReference type="EC" id="3.1.4.53"/>
    </reaction>
    <physiologicalReaction direction="left-to-right" evidence="6">
        <dbReference type="Rhea" id="RHEA:25278"/>
    </physiologicalReaction>
</comment>
<dbReference type="InterPro" id="IPR002073">
    <property type="entry name" value="PDEase_catalytic_dom"/>
</dbReference>
<dbReference type="Gene3D" id="1.10.1300.10">
    <property type="entry name" value="3'5'-cyclic nucleotide phosphodiesterase, catalytic domain"/>
    <property type="match status" value="1"/>
</dbReference>
<evidence type="ECO:0000256" key="6">
    <source>
        <dbReference type="ARBA" id="ARBA00033681"/>
    </source>
</evidence>
<dbReference type="AlphaFoldDB" id="A0A8B9GWQ9"/>
<comment type="cofactor">
    <cofactor evidence="10">
        <name>a divalent metal cation</name>
        <dbReference type="ChEBI" id="CHEBI:60240"/>
    </cofactor>
    <text evidence="10">Binds 2 divalent metal cations per subunit. Site 1 may preferentially bind zinc ions, while site 2 has a preference for magnesium and/or manganese ions.</text>
</comment>
<feature type="compositionally biased region" description="Gly residues" evidence="11">
    <location>
        <begin position="598"/>
        <end position="612"/>
    </location>
</feature>
<dbReference type="InterPro" id="IPR036971">
    <property type="entry name" value="PDEase_catalytic_dom_sf"/>
</dbReference>
<feature type="binding site" evidence="9">
    <location>
        <position position="375"/>
    </location>
    <ligand>
        <name>Zn(2+)</name>
        <dbReference type="ChEBI" id="CHEBI:29105"/>
        <label>1</label>
    </ligand>
</feature>
<organism evidence="13 14">
    <name type="scientific">Astyanax mexicanus</name>
    <name type="common">Blind cave fish</name>
    <name type="synonym">Astyanax fasciatus mexicanus</name>
    <dbReference type="NCBI Taxonomy" id="7994"/>
    <lineage>
        <taxon>Eukaryota</taxon>
        <taxon>Metazoa</taxon>
        <taxon>Chordata</taxon>
        <taxon>Craniata</taxon>
        <taxon>Vertebrata</taxon>
        <taxon>Euteleostomi</taxon>
        <taxon>Actinopterygii</taxon>
        <taxon>Neopterygii</taxon>
        <taxon>Teleostei</taxon>
        <taxon>Ostariophysi</taxon>
        <taxon>Characiformes</taxon>
        <taxon>Characoidei</taxon>
        <taxon>Acestrorhamphidae</taxon>
        <taxon>Acestrorhamphinae</taxon>
        <taxon>Astyanax</taxon>
    </lineage>
</organism>
<dbReference type="Pfam" id="PF00233">
    <property type="entry name" value="PDEase_I"/>
    <property type="match status" value="1"/>
</dbReference>
<dbReference type="PRINTS" id="PR00387">
    <property type="entry name" value="PDIESTERASE1"/>
</dbReference>
<dbReference type="Ensembl" id="ENSAMXT00005004600.1">
    <property type="protein sequence ID" value="ENSAMXP00005004039.1"/>
    <property type="gene ID" value="ENSAMXG00005002333.1"/>
</dbReference>
<dbReference type="GO" id="GO:0006198">
    <property type="term" value="P:cAMP catabolic process"/>
    <property type="evidence" value="ECO:0007669"/>
    <property type="project" value="UniProtKB-UniPathway"/>
</dbReference>
<dbReference type="InterPro" id="IPR003607">
    <property type="entry name" value="HD/PDEase_dom"/>
</dbReference>
<protein>
    <recommendedName>
        <fullName evidence="10">Phosphodiesterase</fullName>
        <ecNumber evidence="10">3.1.4.-</ecNumber>
    </recommendedName>
</protein>
<feature type="compositionally biased region" description="Basic and acidic residues" evidence="11">
    <location>
        <begin position="676"/>
        <end position="686"/>
    </location>
</feature>
<comment type="similarity">
    <text evidence="2">Belongs to the cyclic nucleotide phosphodiesterase family. PDE4 subfamily.</text>
</comment>
<reference evidence="13" key="1">
    <citation type="submission" date="2025-08" db="UniProtKB">
        <authorList>
            <consortium name="Ensembl"/>
        </authorList>
    </citation>
    <scope>IDENTIFICATION</scope>
</reference>
<keyword evidence="3 9" id="KW-0479">Metal-binding</keyword>
<dbReference type="GO" id="GO:0046872">
    <property type="term" value="F:metal ion binding"/>
    <property type="evidence" value="ECO:0007669"/>
    <property type="project" value="UniProtKB-KW"/>
</dbReference>
<dbReference type="InterPro" id="IPR023174">
    <property type="entry name" value="PDEase_CS"/>
</dbReference>
<feature type="binding site" evidence="9">
    <location>
        <position position="375"/>
    </location>
    <ligand>
        <name>Zn(2+)</name>
        <dbReference type="ChEBI" id="CHEBI:29105"/>
        <label>2</label>
    </ligand>
</feature>
<dbReference type="SUPFAM" id="SSF109604">
    <property type="entry name" value="HD-domain/PDEase-like"/>
    <property type="match status" value="1"/>
</dbReference>
<dbReference type="GO" id="GO:0007165">
    <property type="term" value="P:signal transduction"/>
    <property type="evidence" value="ECO:0007669"/>
    <property type="project" value="InterPro"/>
</dbReference>
<feature type="binding site" evidence="8">
    <location>
        <position position="375"/>
    </location>
    <ligand>
        <name>AMP</name>
        <dbReference type="ChEBI" id="CHEBI:456215"/>
    </ligand>
</feature>
<feature type="domain" description="PDEase" evidence="12">
    <location>
        <begin position="258"/>
        <end position="587"/>
    </location>
</feature>
<dbReference type="InterPro" id="IPR023088">
    <property type="entry name" value="PDEase"/>
</dbReference>
<feature type="binding site" evidence="9">
    <location>
        <position position="374"/>
    </location>
    <ligand>
        <name>Zn(2+)</name>
        <dbReference type="ChEBI" id="CHEBI:29105"/>
        <label>1</label>
    </ligand>
</feature>
<evidence type="ECO:0000256" key="10">
    <source>
        <dbReference type="RuleBase" id="RU363067"/>
    </source>
</evidence>
<evidence type="ECO:0000256" key="9">
    <source>
        <dbReference type="PIRSR" id="PIRSR623088-3"/>
    </source>
</evidence>
<evidence type="ECO:0000313" key="14">
    <source>
        <dbReference type="Proteomes" id="UP000694621"/>
    </source>
</evidence>
<feature type="compositionally biased region" description="Acidic residues" evidence="11">
    <location>
        <begin position="620"/>
        <end position="629"/>
    </location>
</feature>
<accession>A0A8B9GWQ9</accession>
<evidence type="ECO:0000256" key="4">
    <source>
        <dbReference type="ARBA" id="ARBA00022801"/>
    </source>
</evidence>
<feature type="binding site" evidence="8">
    <location>
        <begin position="334"/>
        <end position="338"/>
    </location>
    <ligand>
        <name>AMP</name>
        <dbReference type="ChEBI" id="CHEBI:456215"/>
    </ligand>
</feature>
<dbReference type="Pfam" id="PF18100">
    <property type="entry name" value="PDE4_UCR"/>
    <property type="match status" value="1"/>
</dbReference>
<name>A0A8B9GWQ9_ASTMX</name>
<feature type="compositionally biased region" description="Polar residues" evidence="11">
    <location>
        <begin position="639"/>
        <end position="657"/>
    </location>
</feature>
<feature type="binding site" evidence="9">
    <location>
        <position position="338"/>
    </location>
    <ligand>
        <name>Zn(2+)</name>
        <dbReference type="ChEBI" id="CHEBI:29105"/>
        <label>1</label>
    </ligand>
</feature>
<dbReference type="EC" id="3.1.4.-" evidence="10"/>
<dbReference type="FunFam" id="1.10.1300.10:FF:000001">
    <property type="entry name" value="Phosphodiesterase"/>
    <property type="match status" value="1"/>
</dbReference>
<proteinExistence type="inferred from homology"/>
<feature type="region of interest" description="Disordered" evidence="11">
    <location>
        <begin position="582"/>
        <end position="686"/>
    </location>
</feature>
<evidence type="ECO:0000256" key="1">
    <source>
        <dbReference type="ARBA" id="ARBA00004703"/>
    </source>
</evidence>
<sequence length="686" mass="76905">MSLPTNCAFLPPADRSFKVRNGSICGSPYAVNRPIDIVQKRRRFDVENGLSAGRALDPQVSPSSGLVLQATFPHSQRRESFLYRSDSDFDLSPKAMSRNSSTASELHGEDMIVTPFAQVLASLRTVRSNFAPGVSNICPFADDTYPKLAIETLEELDWCLDQLETLQTRHSVSEMASNKFKRMLNRELTQLSETSRSGNQVSEFIASTFLEKQHDVEILSPPPKEKEKKRRPMSQISGVKKLTHSPSLAPTCIPRFGVSTEHESLLAKEVEDINRWGLDIFKIAEHSGNRPLTVIMYSIFQERDLLKSFKIPTDTFITFMMTLEDHYHADVAYHNNIHAADVVQSTHVLLSSPALEAVFTDLEIMAALFASAIHDVDHPGVSNQFLINTNSELALMYNDASVLENHHLAVGFKLLQEENCDIFQNLSKKQRQSLRKMVIDMVLATDMSKHMNFLADLKTMVETKKVTSLGVLLLDNYSDRIQVLQNMVHCADLSNPTKPLEIYRQWTDRIMVEYFTQGDRERDRGMEISPMCDKHTASVEKSQVGFIDYIVHPLWETWADLVHPDAQDILDTLEDNREWYQSMIPHSPSPTPEEQDSQGGGSGSLGAGGAGGEKFQFELTLEEEGESDAESPPAAESSRNPTDSLNRAPSPHPSQTLGLAAMSVRSPRHRTLSPDTADRDSSRERD</sequence>
<evidence type="ECO:0000256" key="3">
    <source>
        <dbReference type="ARBA" id="ARBA00022723"/>
    </source>
</evidence>
<evidence type="ECO:0000256" key="8">
    <source>
        <dbReference type="PIRSR" id="PIRSR623088-2"/>
    </source>
</evidence>
<dbReference type="PANTHER" id="PTHR11347">
    <property type="entry name" value="CYCLIC NUCLEOTIDE PHOSPHODIESTERASE"/>
    <property type="match status" value="1"/>
</dbReference>
<feature type="binding site" evidence="8">
    <location>
        <position position="492"/>
    </location>
    <ligand>
        <name>AMP</name>
        <dbReference type="ChEBI" id="CHEBI:456215"/>
    </ligand>
</feature>
<evidence type="ECO:0000256" key="11">
    <source>
        <dbReference type="SAM" id="MobiDB-lite"/>
    </source>
</evidence>
<comment type="pathway">
    <text evidence="1">Purine metabolism; 3',5'-cyclic AMP degradation; AMP from 3',5'-cyclic AMP: step 1/1.</text>
</comment>
<evidence type="ECO:0000256" key="2">
    <source>
        <dbReference type="ARBA" id="ARBA00009517"/>
    </source>
</evidence>
<evidence type="ECO:0000259" key="12">
    <source>
        <dbReference type="PROSITE" id="PS51845"/>
    </source>
</evidence>
<dbReference type="PROSITE" id="PS00126">
    <property type="entry name" value="PDEASE_I_1"/>
    <property type="match status" value="1"/>
</dbReference>
<feature type="binding site" evidence="8">
    <location>
        <position position="543"/>
    </location>
    <ligand>
        <name>AMP</name>
        <dbReference type="ChEBI" id="CHEBI:456215"/>
    </ligand>
</feature>
<evidence type="ECO:0000256" key="5">
    <source>
        <dbReference type="ARBA" id="ARBA00023149"/>
    </source>
</evidence>
<feature type="binding site" evidence="9">
    <location>
        <position position="492"/>
    </location>
    <ligand>
        <name>Zn(2+)</name>
        <dbReference type="ChEBI" id="CHEBI:29105"/>
        <label>1</label>
    </ligand>
</feature>
<keyword evidence="4 10" id="KW-0378">Hydrolase</keyword>
<dbReference type="CDD" id="cd00077">
    <property type="entry name" value="HDc"/>
    <property type="match status" value="1"/>
</dbReference>
<evidence type="ECO:0000256" key="7">
    <source>
        <dbReference type="PIRSR" id="PIRSR623088-1"/>
    </source>
</evidence>
<dbReference type="SMART" id="SM00471">
    <property type="entry name" value="HDc"/>
    <property type="match status" value="1"/>
</dbReference>
<evidence type="ECO:0000313" key="13">
    <source>
        <dbReference type="Ensembl" id="ENSAMXP00005004039.1"/>
    </source>
</evidence>
<dbReference type="InterPro" id="IPR040844">
    <property type="entry name" value="PDE4_UCR"/>
</dbReference>
<dbReference type="PROSITE" id="PS51845">
    <property type="entry name" value="PDEASE_I_2"/>
    <property type="match status" value="1"/>
</dbReference>
<keyword evidence="5" id="KW-0114">cAMP</keyword>
<feature type="active site" description="Proton donor" evidence="7">
    <location>
        <position position="334"/>
    </location>
</feature>
<dbReference type="Proteomes" id="UP000694621">
    <property type="component" value="Unplaced"/>
</dbReference>
<dbReference type="GO" id="GO:0004115">
    <property type="term" value="F:3',5'-cyclic-AMP phosphodiesterase activity"/>
    <property type="evidence" value="ECO:0007669"/>
    <property type="project" value="UniProtKB-EC"/>
</dbReference>